<dbReference type="InterPro" id="IPR035917">
    <property type="entry name" value="YjbQ-like_sf"/>
</dbReference>
<dbReference type="Gene3D" id="2.60.120.460">
    <property type="entry name" value="YjbQ-like"/>
    <property type="match status" value="1"/>
</dbReference>
<dbReference type="InterPro" id="IPR001602">
    <property type="entry name" value="UPF0047_YjbQ-like"/>
</dbReference>
<dbReference type="Proteomes" id="UP000266482">
    <property type="component" value="Unassembled WGS sequence"/>
</dbReference>
<dbReference type="OrthoDB" id="9801725at2"/>
<gene>
    <name evidence="2" type="ORF">D3P08_24245</name>
</gene>
<dbReference type="EMBL" id="QXQA01000021">
    <property type="protein sequence ID" value="RIX48617.1"/>
    <property type="molecule type" value="Genomic_DNA"/>
</dbReference>
<comment type="caution">
    <text evidence="2">The sequence shown here is derived from an EMBL/GenBank/DDBJ whole genome shotgun (WGS) entry which is preliminary data.</text>
</comment>
<dbReference type="AlphaFoldDB" id="A0A3A1UQS2"/>
<dbReference type="PANTHER" id="PTHR30615:SF8">
    <property type="entry name" value="UPF0047 PROTEIN C4A8.02C"/>
    <property type="match status" value="1"/>
</dbReference>
<dbReference type="RefSeq" id="WP_119602711.1">
    <property type="nucleotide sequence ID" value="NZ_QXQA01000021.1"/>
</dbReference>
<dbReference type="Pfam" id="PF01894">
    <property type="entry name" value="YjbQ"/>
    <property type="match status" value="1"/>
</dbReference>
<sequence>MSLRTYQIATRQRDQMADITSMVREAVRESGVREGYAIVYCPHTTAGIAINENADPDVVRDVLRRLDELYPWEHPADRHAEGNTAAHLKAIQTGTSQTVLIHEGKPVLGTWQGIYFCEFDGPRTRTFYVKTIQG</sequence>
<proteinExistence type="inferred from homology"/>
<evidence type="ECO:0000313" key="3">
    <source>
        <dbReference type="Proteomes" id="UP000266482"/>
    </source>
</evidence>
<dbReference type="PANTHER" id="PTHR30615">
    <property type="entry name" value="UNCHARACTERIZED PROTEIN YJBQ-RELATED"/>
    <property type="match status" value="1"/>
</dbReference>
<evidence type="ECO:0000313" key="2">
    <source>
        <dbReference type="EMBL" id="RIX48617.1"/>
    </source>
</evidence>
<organism evidence="2 3">
    <name type="scientific">Paenibacillus nanensis</name>
    <dbReference type="NCBI Taxonomy" id="393251"/>
    <lineage>
        <taxon>Bacteria</taxon>
        <taxon>Bacillati</taxon>
        <taxon>Bacillota</taxon>
        <taxon>Bacilli</taxon>
        <taxon>Bacillales</taxon>
        <taxon>Paenibacillaceae</taxon>
        <taxon>Paenibacillus</taxon>
    </lineage>
</organism>
<protein>
    <submittedName>
        <fullName evidence="2">YjbQ family protein</fullName>
    </submittedName>
</protein>
<comment type="similarity">
    <text evidence="1">Belongs to the UPF0047 family.</text>
</comment>
<keyword evidence="3" id="KW-1185">Reference proteome</keyword>
<name>A0A3A1UQS2_9BACL</name>
<accession>A0A3A1UQS2</accession>
<dbReference type="PIRSF" id="PIRSF004681">
    <property type="entry name" value="UCP004681"/>
    <property type="match status" value="1"/>
</dbReference>
<evidence type="ECO:0000256" key="1">
    <source>
        <dbReference type="ARBA" id="ARBA00005534"/>
    </source>
</evidence>
<dbReference type="SUPFAM" id="SSF111038">
    <property type="entry name" value="YjbQ-like"/>
    <property type="match status" value="1"/>
</dbReference>
<dbReference type="PROSITE" id="PS01314">
    <property type="entry name" value="UPF0047"/>
    <property type="match status" value="1"/>
</dbReference>
<dbReference type="NCBIfam" id="TIGR00149">
    <property type="entry name" value="TIGR00149_YjbQ"/>
    <property type="match status" value="1"/>
</dbReference>
<reference evidence="2 3" key="1">
    <citation type="submission" date="2018-09" db="EMBL/GenBank/DDBJ databases">
        <title>Paenibacillus aracenensis nov. sp. isolated from a cave in southern Spain.</title>
        <authorList>
            <person name="Jurado V."/>
            <person name="Gutierrez-Patricio S."/>
            <person name="Gonzalez-Pimentel J.L."/>
            <person name="Miller A.Z."/>
            <person name="Laiz L."/>
            <person name="Saiz-Jimenez C."/>
        </authorList>
    </citation>
    <scope>NUCLEOTIDE SEQUENCE [LARGE SCALE GENOMIC DNA]</scope>
    <source>
        <strain evidence="2 3">DSM 22867</strain>
    </source>
</reference>